<feature type="region of interest" description="Disordered" evidence="1">
    <location>
        <begin position="200"/>
        <end position="225"/>
    </location>
</feature>
<feature type="compositionally biased region" description="Polar residues" evidence="1">
    <location>
        <begin position="42"/>
        <end position="59"/>
    </location>
</feature>
<feature type="region of interest" description="Disordered" evidence="1">
    <location>
        <begin position="255"/>
        <end position="357"/>
    </location>
</feature>
<feature type="compositionally biased region" description="Low complexity" evidence="1">
    <location>
        <begin position="106"/>
        <end position="122"/>
    </location>
</feature>
<sequence>MGFFSSRKPDDDYVPDDKTTVVQVIRSRFYGRHKGKEHTERPNTTFVSQDGTAAQTLSHPSPIRHTASAPLLNAKKSSQNHDPNYRTLSGKLKSSVRKNILATEASSSSMAISSPSSPPSQSRDIELPQEPPQHTTDPKNATTASPRKQTDSATMTLAQRLNELAVANAEGLLNDDEYRMLRQNLFERFAGNAAVPTETPVVPASTRRHLRGPSEAASVSSRPSSNFIVDLPRTPSVRSKSSVRSGVASLFHRATGRRTASGSRDFSDTSSVFSATSGVSTKPQPIRKKSSSSSVHTEASRPADTMSITSRRTGQTSDRSPIDFNSSRPHTPIRPSNTSLRHMAAPPSSFPRTPVSERYTPSVRDVFDEANLVTSQDIKQEMTAVEAEKKRLLDAFNGLEVTTLAKRQRRPNTVSRPATIVVDSGERLQAAGEARPGSTITLIPDPRPSRLQPDSDVLSIHSGFSVSTNPSIHRKNLGSKNGGSLANSSSRGSLSRKGSSSSMSSAGRAAAARSKHVPPVPALPSYMGQLGHASSSSVNLTRSNGHLPLAALPENEISFISMVEEQDEDELEFAAEMDDIRRRREEVSQRYDARLDYLRAKLKGAQLHEKLMRK</sequence>
<feature type="compositionally biased region" description="Low complexity" evidence="1">
    <location>
        <begin position="482"/>
        <end position="512"/>
    </location>
</feature>
<organism evidence="2 3">
    <name type="scientific">Paramarasmius palmivorus</name>
    <dbReference type="NCBI Taxonomy" id="297713"/>
    <lineage>
        <taxon>Eukaryota</taxon>
        <taxon>Fungi</taxon>
        <taxon>Dikarya</taxon>
        <taxon>Basidiomycota</taxon>
        <taxon>Agaricomycotina</taxon>
        <taxon>Agaricomycetes</taxon>
        <taxon>Agaricomycetidae</taxon>
        <taxon>Agaricales</taxon>
        <taxon>Marasmiineae</taxon>
        <taxon>Marasmiaceae</taxon>
        <taxon>Paramarasmius</taxon>
    </lineage>
</organism>
<dbReference type="AlphaFoldDB" id="A0AAW0DZW8"/>
<feature type="compositionally biased region" description="Low complexity" evidence="1">
    <location>
        <begin position="213"/>
        <end position="225"/>
    </location>
</feature>
<accession>A0AAW0DZW8</accession>
<name>A0AAW0DZW8_9AGAR</name>
<proteinExistence type="predicted"/>
<feature type="compositionally biased region" description="Polar residues" evidence="1">
    <location>
        <begin position="462"/>
        <end position="471"/>
    </location>
</feature>
<evidence type="ECO:0000313" key="2">
    <source>
        <dbReference type="EMBL" id="KAK7056646.1"/>
    </source>
</evidence>
<feature type="region of interest" description="Disordered" evidence="1">
    <location>
        <begin position="425"/>
        <end position="539"/>
    </location>
</feature>
<protein>
    <submittedName>
        <fullName evidence="2">Uncharacterized protein</fullName>
    </submittedName>
</protein>
<dbReference type="EMBL" id="JAYKXP010000006">
    <property type="protein sequence ID" value="KAK7056646.1"/>
    <property type="molecule type" value="Genomic_DNA"/>
</dbReference>
<feature type="compositionally biased region" description="Polar residues" evidence="1">
    <location>
        <begin position="132"/>
        <end position="152"/>
    </location>
</feature>
<gene>
    <name evidence="2" type="ORF">VNI00_002363</name>
</gene>
<comment type="caution">
    <text evidence="2">The sequence shown here is derived from an EMBL/GenBank/DDBJ whole genome shotgun (WGS) entry which is preliminary data.</text>
</comment>
<feature type="compositionally biased region" description="Polar residues" evidence="1">
    <location>
        <begin position="258"/>
        <end position="283"/>
    </location>
</feature>
<keyword evidence="3" id="KW-1185">Reference proteome</keyword>
<feature type="region of interest" description="Disordered" evidence="1">
    <location>
        <begin position="103"/>
        <end position="152"/>
    </location>
</feature>
<feature type="region of interest" description="Disordered" evidence="1">
    <location>
        <begin position="32"/>
        <end position="69"/>
    </location>
</feature>
<evidence type="ECO:0000313" key="3">
    <source>
        <dbReference type="Proteomes" id="UP001383192"/>
    </source>
</evidence>
<evidence type="ECO:0000256" key="1">
    <source>
        <dbReference type="SAM" id="MobiDB-lite"/>
    </source>
</evidence>
<feature type="compositionally biased region" description="Polar residues" evidence="1">
    <location>
        <begin position="306"/>
        <end position="340"/>
    </location>
</feature>
<reference evidence="2 3" key="1">
    <citation type="submission" date="2024-01" db="EMBL/GenBank/DDBJ databases">
        <title>A draft genome for a cacao thread blight-causing isolate of Paramarasmius palmivorus.</title>
        <authorList>
            <person name="Baruah I.K."/>
            <person name="Bukari Y."/>
            <person name="Amoako-Attah I."/>
            <person name="Meinhardt L.W."/>
            <person name="Bailey B.A."/>
            <person name="Cohen S.P."/>
        </authorList>
    </citation>
    <scope>NUCLEOTIDE SEQUENCE [LARGE SCALE GENOMIC DNA]</scope>
    <source>
        <strain evidence="2 3">GH-12</strain>
    </source>
</reference>
<dbReference type="Proteomes" id="UP001383192">
    <property type="component" value="Unassembled WGS sequence"/>
</dbReference>